<dbReference type="RefSeq" id="WP_115312268.1">
    <property type="nucleotide sequence ID" value="NZ_UGTH01000001.1"/>
</dbReference>
<sequence>MFQDEVGFGRINKPKYCWGNHKIRPSVPCHHLREYRYTYGAVEPTTGENFFLILPYCNTACTNIFLKELSKTYKNDMILLVCDGAIWHKSKGLRIPENIEIMHIPPYTPEMNPIEQIWKQIRTMGFKNEFFHTLSDVVDMLCETINKLTKEMVKSITNRDWLYIYRFNRIIVLGTEA</sequence>
<dbReference type="Pfam" id="PF13358">
    <property type="entry name" value="DDE_3"/>
    <property type="match status" value="1"/>
</dbReference>
<dbReference type="NCBIfam" id="NF033545">
    <property type="entry name" value="transpos_IS630"/>
    <property type="match status" value="1"/>
</dbReference>
<dbReference type="AlphaFoldDB" id="A0A379DEJ0"/>
<dbReference type="InterPro" id="IPR047655">
    <property type="entry name" value="Transpos_IS630-like"/>
</dbReference>
<dbReference type="Gene3D" id="3.30.420.10">
    <property type="entry name" value="Ribonuclease H-like superfamily/Ribonuclease H"/>
    <property type="match status" value="1"/>
</dbReference>
<feature type="domain" description="Tc1-like transposase DDE" evidence="1">
    <location>
        <begin position="2"/>
        <end position="136"/>
    </location>
</feature>
<proteinExistence type="predicted"/>
<gene>
    <name evidence="2" type="ORF">NCTC11088_01993</name>
</gene>
<dbReference type="InterPro" id="IPR038717">
    <property type="entry name" value="Tc1-like_DDE_dom"/>
</dbReference>
<dbReference type="GO" id="GO:0003676">
    <property type="term" value="F:nucleic acid binding"/>
    <property type="evidence" value="ECO:0007669"/>
    <property type="project" value="InterPro"/>
</dbReference>
<evidence type="ECO:0000259" key="1">
    <source>
        <dbReference type="Pfam" id="PF13358"/>
    </source>
</evidence>
<name>A0A379DEJ0_9FIRM</name>
<evidence type="ECO:0000313" key="3">
    <source>
        <dbReference type="Proteomes" id="UP000254777"/>
    </source>
</evidence>
<dbReference type="EMBL" id="UGTH01000001">
    <property type="protein sequence ID" value="SUB76180.1"/>
    <property type="molecule type" value="Genomic_DNA"/>
</dbReference>
<organism evidence="2 3">
    <name type="scientific">Peptoniphilus indolicus</name>
    <dbReference type="NCBI Taxonomy" id="33030"/>
    <lineage>
        <taxon>Bacteria</taxon>
        <taxon>Bacillati</taxon>
        <taxon>Bacillota</taxon>
        <taxon>Tissierellia</taxon>
        <taxon>Tissierellales</taxon>
        <taxon>Peptoniphilaceae</taxon>
        <taxon>Peptoniphilus</taxon>
    </lineage>
</organism>
<protein>
    <recommendedName>
        <fullName evidence="1">Tc1-like transposase DDE domain-containing protein</fullName>
    </recommendedName>
</protein>
<dbReference type="Proteomes" id="UP000254777">
    <property type="component" value="Unassembled WGS sequence"/>
</dbReference>
<dbReference type="InterPro" id="IPR036397">
    <property type="entry name" value="RNaseH_sf"/>
</dbReference>
<evidence type="ECO:0000313" key="2">
    <source>
        <dbReference type="EMBL" id="SUB76180.1"/>
    </source>
</evidence>
<reference evidence="2 3" key="1">
    <citation type="submission" date="2018-06" db="EMBL/GenBank/DDBJ databases">
        <authorList>
            <consortium name="Pathogen Informatics"/>
            <person name="Doyle S."/>
        </authorList>
    </citation>
    <scope>NUCLEOTIDE SEQUENCE [LARGE SCALE GENOMIC DNA]</scope>
    <source>
        <strain evidence="2 3">NCTC11088</strain>
    </source>
</reference>
<accession>A0A379DEJ0</accession>